<keyword evidence="6" id="KW-1185">Reference proteome</keyword>
<dbReference type="Proteomes" id="UP000065511">
    <property type="component" value="Chromosome"/>
</dbReference>
<organism evidence="5 7">
    <name type="scientific">Enterococcus silesiacus</name>
    <dbReference type="NCBI Taxonomy" id="332949"/>
    <lineage>
        <taxon>Bacteria</taxon>
        <taxon>Bacillati</taxon>
        <taxon>Bacillota</taxon>
        <taxon>Bacilli</taxon>
        <taxon>Lactobacillales</taxon>
        <taxon>Enterococcaceae</taxon>
        <taxon>Enterococcus</taxon>
    </lineage>
</organism>
<keyword evidence="3" id="KW-0067">ATP-binding</keyword>
<keyword evidence="2" id="KW-0378">Hydrolase</keyword>
<dbReference type="SUPFAM" id="SSF52540">
    <property type="entry name" value="P-loop containing nucleoside triphosphate hydrolases"/>
    <property type="match status" value="1"/>
</dbReference>
<dbReference type="Proteomes" id="UP000183039">
    <property type="component" value="Unassembled WGS sequence"/>
</dbReference>
<accession>A0A0S3K9X0</accession>
<evidence type="ECO:0000313" key="6">
    <source>
        <dbReference type="Proteomes" id="UP000065511"/>
    </source>
</evidence>
<dbReference type="KEGG" id="ess:ATZ33_07015"/>
<name>A0A0S3K9X0_9ENTE</name>
<protein>
    <recommendedName>
        <fullName evidence="8">Nucleotide kinase</fullName>
    </recommendedName>
</protein>
<evidence type="ECO:0008006" key="8">
    <source>
        <dbReference type="Google" id="ProtNLM"/>
    </source>
</evidence>
<evidence type="ECO:0000256" key="1">
    <source>
        <dbReference type="ARBA" id="ARBA00022741"/>
    </source>
</evidence>
<dbReference type="Gene3D" id="3.40.50.300">
    <property type="entry name" value="P-loop containing nucleotide triphosphate hydrolases"/>
    <property type="match status" value="1"/>
</dbReference>
<dbReference type="InterPro" id="IPR027417">
    <property type="entry name" value="P-loop_NTPase"/>
</dbReference>
<dbReference type="Pfam" id="PF03266">
    <property type="entry name" value="NTPase_1"/>
    <property type="match status" value="1"/>
</dbReference>
<reference evidence="4 6" key="2">
    <citation type="submission" date="2015-12" db="EMBL/GenBank/DDBJ databases">
        <authorList>
            <person name="Lauer A."/>
            <person name="Humrighouse B."/>
            <person name="Loparev V."/>
            <person name="Shewmaker P.L."/>
            <person name="Whitney A.M."/>
            <person name="McLaughlin R.W."/>
        </authorList>
    </citation>
    <scope>NUCLEOTIDE SEQUENCE [LARGE SCALE GENOMIC DNA]</scope>
    <source>
        <strain evidence="4 6">LMG 23085</strain>
    </source>
</reference>
<evidence type="ECO:0000313" key="4">
    <source>
        <dbReference type="EMBL" id="ALS01126.1"/>
    </source>
</evidence>
<dbReference type="EMBL" id="CP013614">
    <property type="protein sequence ID" value="ALS01126.1"/>
    <property type="molecule type" value="Genomic_DNA"/>
</dbReference>
<dbReference type="PANTHER" id="PTHR43146">
    <property type="entry name" value="CANCER-RELATED NUCLEOSIDE-TRIPHOSPHATASE"/>
    <property type="match status" value="1"/>
</dbReference>
<evidence type="ECO:0000256" key="2">
    <source>
        <dbReference type="ARBA" id="ARBA00022801"/>
    </source>
</evidence>
<gene>
    <name evidence="4" type="ORF">ATZ33_07015</name>
    <name evidence="5" type="ORF">RV15_GL002942</name>
</gene>
<dbReference type="GO" id="GO:0005524">
    <property type="term" value="F:ATP binding"/>
    <property type="evidence" value="ECO:0007669"/>
    <property type="project" value="UniProtKB-KW"/>
</dbReference>
<dbReference type="AlphaFoldDB" id="A0A0S3K9X0"/>
<reference evidence="5 7" key="1">
    <citation type="submission" date="2014-12" db="EMBL/GenBank/DDBJ databases">
        <title>Draft genome sequences of 29 type strains of Enterococci.</title>
        <authorList>
            <person name="Zhong Z."/>
            <person name="Sun Z."/>
            <person name="Liu W."/>
            <person name="Zhang W."/>
            <person name="Zhang H."/>
        </authorList>
    </citation>
    <scope>NUCLEOTIDE SEQUENCE [LARGE SCALE GENOMIC DNA]</scope>
    <source>
        <strain evidence="5 7">DSM 22801</strain>
    </source>
</reference>
<dbReference type="RefSeq" id="WP_071876910.1">
    <property type="nucleotide sequence ID" value="NZ_JXLC01000005.1"/>
</dbReference>
<dbReference type="PANTHER" id="PTHR43146:SF1">
    <property type="entry name" value="CANCER-RELATED NUCLEOSIDE-TRIPHOSPHATASE"/>
    <property type="match status" value="1"/>
</dbReference>
<evidence type="ECO:0000313" key="5">
    <source>
        <dbReference type="EMBL" id="OJG92517.1"/>
    </source>
</evidence>
<keyword evidence="1" id="KW-0547">Nucleotide-binding</keyword>
<dbReference type="EMBL" id="JXLC01000005">
    <property type="protein sequence ID" value="OJG92517.1"/>
    <property type="molecule type" value="Genomic_DNA"/>
</dbReference>
<dbReference type="InterPro" id="IPR004948">
    <property type="entry name" value="Nuc-triphosphatase_THEP1"/>
</dbReference>
<evidence type="ECO:0000256" key="3">
    <source>
        <dbReference type="ARBA" id="ARBA00022840"/>
    </source>
</evidence>
<dbReference type="OrthoDB" id="47144at2"/>
<evidence type="ECO:0000313" key="7">
    <source>
        <dbReference type="Proteomes" id="UP000183039"/>
    </source>
</evidence>
<proteinExistence type="predicted"/>
<dbReference type="GO" id="GO:0017111">
    <property type="term" value="F:ribonucleoside triphosphate phosphatase activity"/>
    <property type="evidence" value="ECO:0007669"/>
    <property type="project" value="InterPro"/>
</dbReference>
<sequence>MTKFFLEGDKLIGKSTLLKEVILAGNFSVSGFYVKRQINDQGEIVGFELREAKELLEDQPDLQEVPEHCFIQTENGKRTRNLKVFETFGLELLKEAQLSAAEIILLDEIGGVELLAKSFREALLAVMRQPKKIIGVFKSEANYQRQKQQMREKLEIDWQRVALKQEICKDKGQIVTLNGNNFQVVQKQLSGFLNN</sequence>